<dbReference type="PROSITE" id="PS50887">
    <property type="entry name" value="GGDEF"/>
    <property type="match status" value="1"/>
</dbReference>
<feature type="transmembrane region" description="Helical" evidence="3">
    <location>
        <begin position="94"/>
        <end position="122"/>
    </location>
</feature>
<dbReference type="SUPFAM" id="SSF55073">
    <property type="entry name" value="Nucleotide cyclase"/>
    <property type="match status" value="1"/>
</dbReference>
<keyword evidence="6" id="KW-1185">Reference proteome</keyword>
<dbReference type="InterPro" id="IPR000160">
    <property type="entry name" value="GGDEF_dom"/>
</dbReference>
<dbReference type="InterPro" id="IPR048432">
    <property type="entry name" value="MASE7"/>
</dbReference>
<evidence type="ECO:0000313" key="6">
    <source>
        <dbReference type="Proteomes" id="UP001269375"/>
    </source>
</evidence>
<dbReference type="EC" id="2.7.7.65" evidence="1"/>
<dbReference type="SMART" id="SM00267">
    <property type="entry name" value="GGDEF"/>
    <property type="match status" value="1"/>
</dbReference>
<dbReference type="InterPro" id="IPR029787">
    <property type="entry name" value="Nucleotide_cyclase"/>
</dbReference>
<feature type="transmembrane region" description="Helical" evidence="3">
    <location>
        <begin position="55"/>
        <end position="74"/>
    </location>
</feature>
<accession>A0ABU1GSM8</accession>
<proteinExistence type="predicted"/>
<dbReference type="GO" id="GO:0052621">
    <property type="term" value="F:diguanylate cyclase activity"/>
    <property type="evidence" value="ECO:0007669"/>
    <property type="project" value="UniProtKB-EC"/>
</dbReference>
<dbReference type="CDD" id="cd01949">
    <property type="entry name" value="GGDEF"/>
    <property type="match status" value="1"/>
</dbReference>
<dbReference type="Pfam" id="PF00990">
    <property type="entry name" value="GGDEF"/>
    <property type="match status" value="1"/>
</dbReference>
<dbReference type="PANTHER" id="PTHR45138:SF9">
    <property type="entry name" value="DIGUANYLATE CYCLASE DGCM-RELATED"/>
    <property type="match status" value="1"/>
</dbReference>
<dbReference type="Proteomes" id="UP001269375">
    <property type="component" value="Unassembled WGS sequence"/>
</dbReference>
<dbReference type="NCBIfam" id="TIGR00254">
    <property type="entry name" value="GGDEF"/>
    <property type="match status" value="1"/>
</dbReference>
<evidence type="ECO:0000256" key="1">
    <source>
        <dbReference type="ARBA" id="ARBA00012528"/>
    </source>
</evidence>
<dbReference type="RefSeq" id="WP_251592459.1">
    <property type="nucleotide sequence ID" value="NZ_JAMLJI010000002.1"/>
</dbReference>
<gene>
    <name evidence="5" type="ORF">QC825_02820</name>
</gene>
<dbReference type="Pfam" id="PF20967">
    <property type="entry name" value="MASE7"/>
    <property type="match status" value="1"/>
</dbReference>
<name>A0ABU1GSM8_9GAMM</name>
<dbReference type="InterPro" id="IPR050469">
    <property type="entry name" value="Diguanylate_Cyclase"/>
</dbReference>
<keyword evidence="5" id="KW-0548">Nucleotidyltransferase</keyword>
<sequence length="384" mass="43005">MIEVIKTCWSPGTKGTQGALRRQIELCNQLGLFCTAATTPYQLFYYFYDFAAYRGVFLFNLVFITVYLSVLPLNHLRWHTTASTTLVLNSCIQLFVVTFFIGTGAGVSLFYFTFAFVIIFLYQNLRRRTYVALLAAIGLLYLMAQFLFPAEAARTPVPSPWLEAMYAGSVAGVLTLSGVLLHLFHRAIDRAEKELTFNNRYLEDLSNTDPLTGLGNRRALGEALNREWARLARQSGVLTTVMCDVDHFKRFNDHHGHDGGDRCLQQIADVLRGMLSQPPALAVRYGGEEFALVLPGTDAQQARILCERLRSAIERLRIPNRGMGEHAVVTVSIGVASTEHADLRPHTDDSKRLLKRADEALYQAKANGRNQVVYLSYQGLAKQA</sequence>
<protein>
    <recommendedName>
        <fullName evidence="1">diguanylate cyclase</fullName>
        <ecNumber evidence="1">2.7.7.65</ecNumber>
    </recommendedName>
</protein>
<evidence type="ECO:0000259" key="4">
    <source>
        <dbReference type="PROSITE" id="PS50887"/>
    </source>
</evidence>
<keyword evidence="5" id="KW-0808">Transferase</keyword>
<evidence type="ECO:0000256" key="3">
    <source>
        <dbReference type="SAM" id="Phobius"/>
    </source>
</evidence>
<reference evidence="5 6" key="1">
    <citation type="submission" date="2023-04" db="EMBL/GenBank/DDBJ databases">
        <title>A long-awaited taxogenomic arrangement of the family Halomonadaceae.</title>
        <authorList>
            <person name="De La Haba R."/>
            <person name="Chuvochina M."/>
            <person name="Wittouck S."/>
            <person name="Arahal D.R."/>
            <person name="Sanchez-Porro C."/>
            <person name="Hugenholtz P."/>
            <person name="Ventosa A."/>
        </authorList>
    </citation>
    <scope>NUCLEOTIDE SEQUENCE [LARGE SCALE GENOMIC DNA]</scope>
    <source>
        <strain evidence="5 6">DSM 22428</strain>
    </source>
</reference>
<comment type="catalytic activity">
    <reaction evidence="2">
        <text>2 GTP = 3',3'-c-di-GMP + 2 diphosphate</text>
        <dbReference type="Rhea" id="RHEA:24898"/>
        <dbReference type="ChEBI" id="CHEBI:33019"/>
        <dbReference type="ChEBI" id="CHEBI:37565"/>
        <dbReference type="ChEBI" id="CHEBI:58805"/>
        <dbReference type="EC" id="2.7.7.65"/>
    </reaction>
</comment>
<feature type="domain" description="GGDEF" evidence="4">
    <location>
        <begin position="236"/>
        <end position="377"/>
    </location>
</feature>
<feature type="transmembrane region" description="Helical" evidence="3">
    <location>
        <begin position="164"/>
        <end position="184"/>
    </location>
</feature>
<organism evidence="5 6">
    <name type="scientific">Larsenimonas suaedae</name>
    <dbReference type="NCBI Taxonomy" id="1851019"/>
    <lineage>
        <taxon>Bacteria</taxon>
        <taxon>Pseudomonadati</taxon>
        <taxon>Pseudomonadota</taxon>
        <taxon>Gammaproteobacteria</taxon>
        <taxon>Oceanospirillales</taxon>
        <taxon>Halomonadaceae</taxon>
        <taxon>Larsenimonas</taxon>
    </lineage>
</organism>
<dbReference type="EMBL" id="JARWAO010000001">
    <property type="protein sequence ID" value="MDR5895008.1"/>
    <property type="molecule type" value="Genomic_DNA"/>
</dbReference>
<dbReference type="InterPro" id="IPR043128">
    <property type="entry name" value="Rev_trsase/Diguanyl_cyclase"/>
</dbReference>
<dbReference type="PANTHER" id="PTHR45138">
    <property type="entry name" value="REGULATORY COMPONENTS OF SENSORY TRANSDUCTION SYSTEM"/>
    <property type="match status" value="1"/>
</dbReference>
<feature type="transmembrane region" description="Helical" evidence="3">
    <location>
        <begin position="129"/>
        <end position="148"/>
    </location>
</feature>
<comment type="caution">
    <text evidence="5">The sequence shown here is derived from an EMBL/GenBank/DDBJ whole genome shotgun (WGS) entry which is preliminary data.</text>
</comment>
<dbReference type="Gene3D" id="3.30.70.270">
    <property type="match status" value="1"/>
</dbReference>
<keyword evidence="3" id="KW-0472">Membrane</keyword>
<evidence type="ECO:0000313" key="5">
    <source>
        <dbReference type="EMBL" id="MDR5895008.1"/>
    </source>
</evidence>
<keyword evidence="3" id="KW-1133">Transmembrane helix</keyword>
<keyword evidence="3" id="KW-0812">Transmembrane</keyword>
<evidence type="ECO:0000256" key="2">
    <source>
        <dbReference type="ARBA" id="ARBA00034247"/>
    </source>
</evidence>